<dbReference type="SUPFAM" id="SSF48179">
    <property type="entry name" value="6-phosphogluconate dehydrogenase C-terminal domain-like"/>
    <property type="match status" value="1"/>
</dbReference>
<dbReference type="Pfam" id="PF03720">
    <property type="entry name" value="UDPG_MGDP_dh_C"/>
    <property type="match status" value="1"/>
</dbReference>
<feature type="binding site" evidence="12">
    <location>
        <position position="86"/>
    </location>
    <ligand>
        <name>NAD(+)</name>
        <dbReference type="ChEBI" id="CHEBI:57540"/>
    </ligand>
</feature>
<dbReference type="Pfam" id="PF00984">
    <property type="entry name" value="UDPG_MGDP_dh"/>
    <property type="match status" value="1"/>
</dbReference>
<dbReference type="UniPathway" id="UPA00038">
    <property type="reaction ID" value="UER00491"/>
</dbReference>
<dbReference type="Gene3D" id="1.20.5.100">
    <property type="entry name" value="Cytochrome c1, transmembrane anchor, C-terminal"/>
    <property type="match status" value="1"/>
</dbReference>
<evidence type="ECO:0000256" key="7">
    <source>
        <dbReference type="ARBA" id="ARBA00047473"/>
    </source>
</evidence>
<reference evidence="14 15" key="1">
    <citation type="submission" date="2017-02" db="EMBL/GenBank/DDBJ databases">
        <authorList>
            <person name="Peterson S.W."/>
        </authorList>
    </citation>
    <scope>NUCLEOTIDE SEQUENCE [LARGE SCALE GENOMIC DNA]</scope>
    <source>
        <strain evidence="14 15">P15</strain>
    </source>
</reference>
<feature type="binding site" evidence="11">
    <location>
        <begin position="255"/>
        <end position="259"/>
    </location>
    <ligand>
        <name>substrate</name>
    </ligand>
</feature>
<feature type="binding site" evidence="12">
    <location>
        <position position="121"/>
    </location>
    <ligand>
        <name>NAD(+)</name>
        <dbReference type="ChEBI" id="CHEBI:57540"/>
    </ligand>
</feature>
<dbReference type="SMART" id="SM00984">
    <property type="entry name" value="UDPG_MGDP_dh_C"/>
    <property type="match status" value="1"/>
</dbReference>
<keyword evidence="15" id="KW-1185">Reference proteome</keyword>
<feature type="binding site" evidence="11">
    <location>
        <position position="263"/>
    </location>
    <ligand>
        <name>substrate</name>
    </ligand>
</feature>
<dbReference type="PANTHER" id="PTHR43750">
    <property type="entry name" value="UDP-GLUCOSE 6-DEHYDROGENASE TUAD"/>
    <property type="match status" value="1"/>
</dbReference>
<feature type="binding site" evidence="12">
    <location>
        <position position="30"/>
    </location>
    <ligand>
        <name>NAD(+)</name>
        <dbReference type="ChEBI" id="CHEBI:57540"/>
    </ligand>
</feature>
<feature type="binding site" evidence="12">
    <location>
        <position position="269"/>
    </location>
    <ligand>
        <name>NAD(+)</name>
        <dbReference type="ChEBI" id="CHEBI:57540"/>
    </ligand>
</feature>
<comment type="function">
    <text evidence="8">Catalyzes the conversion of UDP-glucose into UDP-glucuronate, one of the precursors of teichuronic acid.</text>
</comment>
<comment type="pathway">
    <text evidence="1">Nucleotide-sugar biosynthesis; UDP-alpha-D-glucuronate biosynthesis; UDP-alpha-D-glucuronate from UDP-alpha-D-glucose: step 1/1.</text>
</comment>
<name>A0A1T5INF9_9GAMM</name>
<dbReference type="GO" id="GO:0003979">
    <property type="term" value="F:UDP-glucose 6-dehydrogenase activity"/>
    <property type="evidence" value="ECO:0007669"/>
    <property type="project" value="UniProtKB-EC"/>
</dbReference>
<sequence>MRVAIFGTGYVGLVTGTCLAEVGHDVICVDIDAAKVEGLNNGIIPIYEPGLEPMVKANHASGRLHFTTDAASAISHGEIVFIAVGTPPDEDGSADLQYVLAVARTIGQHIERSTVVVDKSTVPVGTADRVHAAIAEQLRARGVEVPFEVVSNPEFLKEGDAVNDCMRPDRIVIGASSPQAVDKLKRLYGPFNRNHERIVVMDVRSAELTKYAANAMLATKISFMNEIANIAERVGADIEHVRHGIGSDPRIGWHFIYPGAGYGGSCFPKDVQALARTAQQHQYQPRLLDAVEAVNEAQKGHLFELIQRHFDLGEDEGVRGRTFAVWGLAFKPNTDDMREASSRRLLAQLWEAGATVRAYDPEAHEEAKRIFGERDDLVLCDSANAALEGADALVVVTEWKQFRSPDFGRLKATLKDAVIFDGRNLYEPGDVEQAGLAYYGIGRGRSVHAR</sequence>
<accession>A0A1T5INF9</accession>
<dbReference type="SUPFAM" id="SSF51735">
    <property type="entry name" value="NAD(P)-binding Rossmann-fold domains"/>
    <property type="match status" value="1"/>
</dbReference>
<dbReference type="OrthoDB" id="9803238at2"/>
<evidence type="ECO:0000256" key="6">
    <source>
        <dbReference type="ARBA" id="ARBA00023027"/>
    </source>
</evidence>
<dbReference type="FunFam" id="1.20.5.100:FF:000001">
    <property type="entry name" value="UDP-glucose 6-dehydrogenase"/>
    <property type="match status" value="1"/>
</dbReference>
<organism evidence="14 15">
    <name type="scientific">Pseudoxanthomonas indica</name>
    <dbReference type="NCBI Taxonomy" id="428993"/>
    <lineage>
        <taxon>Bacteria</taxon>
        <taxon>Pseudomonadati</taxon>
        <taxon>Pseudomonadota</taxon>
        <taxon>Gammaproteobacteria</taxon>
        <taxon>Lysobacterales</taxon>
        <taxon>Lysobacteraceae</taxon>
        <taxon>Pseudoxanthomonas</taxon>
    </lineage>
</organism>
<evidence type="ECO:0000256" key="1">
    <source>
        <dbReference type="ARBA" id="ARBA00004701"/>
    </source>
</evidence>
<feature type="binding site" evidence="12">
    <location>
        <position position="35"/>
    </location>
    <ligand>
        <name>NAD(+)</name>
        <dbReference type="ChEBI" id="CHEBI:57540"/>
    </ligand>
</feature>
<evidence type="ECO:0000256" key="12">
    <source>
        <dbReference type="PIRSR" id="PIRSR500134-3"/>
    </source>
</evidence>
<dbReference type="Proteomes" id="UP000190341">
    <property type="component" value="Unassembled WGS sequence"/>
</dbReference>
<feature type="domain" description="UDP-glucose/GDP-mannose dehydrogenase C-terminal" evidence="13">
    <location>
        <begin position="324"/>
        <end position="428"/>
    </location>
</feature>
<comment type="similarity">
    <text evidence="2 9">Belongs to the UDP-glucose/GDP-mannose dehydrogenase family.</text>
</comment>
<dbReference type="InterPro" id="IPR036291">
    <property type="entry name" value="NAD(P)-bd_dom_sf"/>
</dbReference>
<dbReference type="PIRSF" id="PIRSF000124">
    <property type="entry name" value="UDPglc_GDPman_dh"/>
    <property type="match status" value="1"/>
</dbReference>
<keyword evidence="6 9" id="KW-0520">NAD</keyword>
<feature type="active site" description="Nucleophile" evidence="10">
    <location>
        <position position="266"/>
    </location>
</feature>
<evidence type="ECO:0000313" key="14">
    <source>
        <dbReference type="EMBL" id="SKC40697.1"/>
    </source>
</evidence>
<dbReference type="RefSeq" id="WP_079722551.1">
    <property type="nucleotide sequence ID" value="NZ_BMCL01000003.1"/>
</dbReference>
<feature type="binding site" evidence="11">
    <location>
        <position position="210"/>
    </location>
    <ligand>
        <name>substrate</name>
    </ligand>
</feature>
<dbReference type="STRING" id="428993.SAMN06296058_0105"/>
<evidence type="ECO:0000259" key="13">
    <source>
        <dbReference type="SMART" id="SM00984"/>
    </source>
</evidence>
<protein>
    <recommendedName>
        <fullName evidence="4 9">UDP-glucose 6-dehydrogenase</fullName>
        <ecNumber evidence="3 9">1.1.1.22</ecNumber>
    </recommendedName>
</protein>
<dbReference type="InterPro" id="IPR017476">
    <property type="entry name" value="UDP-Glc/GDP-Man"/>
</dbReference>
<feature type="binding site" evidence="11">
    <location>
        <begin position="155"/>
        <end position="158"/>
    </location>
    <ligand>
        <name>substrate</name>
    </ligand>
</feature>
<keyword evidence="5 9" id="KW-0560">Oxidoreductase</keyword>
<proteinExistence type="inferred from homology"/>
<dbReference type="InterPro" id="IPR001732">
    <property type="entry name" value="UDP-Glc/GDP-Man_DH_N"/>
</dbReference>
<evidence type="ECO:0000256" key="2">
    <source>
        <dbReference type="ARBA" id="ARBA00006601"/>
    </source>
</evidence>
<dbReference type="Pfam" id="PF03721">
    <property type="entry name" value="UDPG_MGDP_dh_N"/>
    <property type="match status" value="1"/>
</dbReference>
<dbReference type="GO" id="GO:0006065">
    <property type="term" value="P:UDP-glucuronate biosynthetic process"/>
    <property type="evidence" value="ECO:0007669"/>
    <property type="project" value="UniProtKB-UniPathway"/>
</dbReference>
<feature type="binding site" evidence="12">
    <location>
        <position position="158"/>
    </location>
    <ligand>
        <name>NAD(+)</name>
        <dbReference type="ChEBI" id="CHEBI:57540"/>
    </ligand>
</feature>
<dbReference type="SUPFAM" id="SSF52413">
    <property type="entry name" value="UDP-glucose/GDP-mannose dehydrogenase C-terminal domain"/>
    <property type="match status" value="1"/>
</dbReference>
<dbReference type="EMBL" id="FUZV01000001">
    <property type="protein sequence ID" value="SKC40697.1"/>
    <property type="molecule type" value="Genomic_DNA"/>
</dbReference>
<evidence type="ECO:0000256" key="3">
    <source>
        <dbReference type="ARBA" id="ARBA00012954"/>
    </source>
</evidence>
<evidence type="ECO:0000256" key="11">
    <source>
        <dbReference type="PIRSR" id="PIRSR500134-2"/>
    </source>
</evidence>
<evidence type="ECO:0000256" key="9">
    <source>
        <dbReference type="PIRNR" id="PIRNR000124"/>
    </source>
</evidence>
<evidence type="ECO:0000313" key="15">
    <source>
        <dbReference type="Proteomes" id="UP000190341"/>
    </source>
</evidence>
<evidence type="ECO:0000256" key="4">
    <source>
        <dbReference type="ARBA" id="ARBA00015132"/>
    </source>
</evidence>
<dbReference type="InterPro" id="IPR036220">
    <property type="entry name" value="UDP-Glc/GDP-Man_DH_C_sf"/>
</dbReference>
<dbReference type="InterPro" id="IPR014026">
    <property type="entry name" value="UDP-Glc/GDP-Man_DH_dimer"/>
</dbReference>
<dbReference type="EC" id="1.1.1.22" evidence="3 9"/>
<dbReference type="PIRSF" id="PIRSF500134">
    <property type="entry name" value="UDPglc_DH_bac"/>
    <property type="match status" value="1"/>
</dbReference>
<dbReference type="Gene3D" id="3.40.50.720">
    <property type="entry name" value="NAD(P)-binding Rossmann-like Domain"/>
    <property type="match status" value="2"/>
</dbReference>
<dbReference type="NCBIfam" id="TIGR03026">
    <property type="entry name" value="NDP-sugDHase"/>
    <property type="match status" value="1"/>
</dbReference>
<evidence type="ECO:0000256" key="5">
    <source>
        <dbReference type="ARBA" id="ARBA00023002"/>
    </source>
</evidence>
<dbReference type="InterPro" id="IPR008927">
    <property type="entry name" value="6-PGluconate_DH-like_C_sf"/>
</dbReference>
<dbReference type="PANTHER" id="PTHR43750:SF3">
    <property type="entry name" value="UDP-GLUCOSE 6-DEHYDROGENASE TUAD"/>
    <property type="match status" value="1"/>
</dbReference>
<feature type="binding site" evidence="11">
    <location>
        <position position="331"/>
    </location>
    <ligand>
        <name>substrate</name>
    </ligand>
</feature>
<comment type="catalytic activity">
    <reaction evidence="7 9">
        <text>UDP-alpha-D-glucose + 2 NAD(+) + H2O = UDP-alpha-D-glucuronate + 2 NADH + 3 H(+)</text>
        <dbReference type="Rhea" id="RHEA:23596"/>
        <dbReference type="ChEBI" id="CHEBI:15377"/>
        <dbReference type="ChEBI" id="CHEBI:15378"/>
        <dbReference type="ChEBI" id="CHEBI:57540"/>
        <dbReference type="ChEBI" id="CHEBI:57945"/>
        <dbReference type="ChEBI" id="CHEBI:58052"/>
        <dbReference type="ChEBI" id="CHEBI:58885"/>
        <dbReference type="EC" id="1.1.1.22"/>
    </reaction>
</comment>
<evidence type="ECO:0000256" key="10">
    <source>
        <dbReference type="PIRSR" id="PIRSR500134-1"/>
    </source>
</evidence>
<dbReference type="InterPro" id="IPR014027">
    <property type="entry name" value="UDP-Glc/GDP-Man_DH_C"/>
</dbReference>
<dbReference type="InterPro" id="IPR028357">
    <property type="entry name" value="UDPglc_DH_bac"/>
</dbReference>
<dbReference type="GO" id="GO:0000271">
    <property type="term" value="P:polysaccharide biosynthetic process"/>
    <property type="evidence" value="ECO:0007669"/>
    <property type="project" value="InterPro"/>
</dbReference>
<evidence type="ECO:0000256" key="8">
    <source>
        <dbReference type="ARBA" id="ARBA00053241"/>
    </source>
</evidence>
<dbReference type="AlphaFoldDB" id="A0A1T5INF9"/>
<gene>
    <name evidence="14" type="ORF">SAMN06296058_0105</name>
</gene>
<dbReference type="GO" id="GO:0051287">
    <property type="term" value="F:NAD binding"/>
    <property type="evidence" value="ECO:0007669"/>
    <property type="project" value="InterPro"/>
</dbReference>
<feature type="binding site" evidence="12">
    <location>
        <position position="338"/>
    </location>
    <ligand>
        <name>NAD(+)</name>
        <dbReference type="ChEBI" id="CHEBI:57540"/>
    </ligand>
</feature>